<comment type="caution">
    <text evidence="2">The sequence shown here is derived from an EMBL/GenBank/DDBJ whole genome shotgun (WGS) entry which is preliminary data.</text>
</comment>
<feature type="compositionally biased region" description="Low complexity" evidence="1">
    <location>
        <begin position="294"/>
        <end position="305"/>
    </location>
</feature>
<dbReference type="Pfam" id="PF05159">
    <property type="entry name" value="Capsule_synth"/>
    <property type="match status" value="1"/>
</dbReference>
<feature type="region of interest" description="Disordered" evidence="1">
    <location>
        <begin position="244"/>
        <end position="343"/>
    </location>
</feature>
<evidence type="ECO:0000313" key="3">
    <source>
        <dbReference type="Proteomes" id="UP001589865"/>
    </source>
</evidence>
<sequence length="675" mass="71001">MLRVTESPFDAPRFNHRHAPPVLLPLPAEGLPAGTPEESPGAPALLPAPAHDAAALAEAAALVRARRLGGSSLLPDPGAGALGLPPGGAVIAFTAAAAAEALRENTRPVLLARDPWRGSHGDPAAPPPGARQLPGRLAPWTLLDAAVELRGASHPMAVLARLAGVPCPGAPPGTLAGAWAADPFRRQPCTLVEALELLDHWRDRARENRRVAVCLGIAFWKRDHIRALLARDVPEEAFMGAPGGAAGGAAGEAPRGAFRGTPRDMSGDVPEDVSGAMRQNMRENLSGNEPGHMPATAPGNAPATASRNAPGNAPATGPRNAAGTAPTDAPRNGPAPGNVASPAPLRFARDAAGALRLARQAIAAGQPGGIAAWASREPAGLRQPDNPPVFAIEDGFLRSRGLGARFLPGASYCLDEGGAYYDPERRTRLEAILRDGIRDPAVLDRARALRAKIVARGIGKYHLSGAAPVLQAPPGRRVILVPGQVEDDASVRHGGGAIQSNLALLRVVRARCPDDFLVYKPHPDLEAGFRRGRLASAELDAVADQVVTGTPLSALFPLVAEVHTLTSLSGFEALLREVPVATYGRPFYAGWGLTRDFAPEGFPHRGTPRTLDELVAAALLLYPRYLDPVTLLPCTAELILERLEDPTAWKLSPLTLHRGLEGHLKRWVARLRGRR</sequence>
<feature type="region of interest" description="Disordered" evidence="1">
    <location>
        <begin position="25"/>
        <end position="47"/>
    </location>
</feature>
<organism evidence="2 3">
    <name type="scientific">Roseomonas elaeocarpi</name>
    <dbReference type="NCBI Taxonomy" id="907779"/>
    <lineage>
        <taxon>Bacteria</taxon>
        <taxon>Pseudomonadati</taxon>
        <taxon>Pseudomonadota</taxon>
        <taxon>Alphaproteobacteria</taxon>
        <taxon>Acetobacterales</taxon>
        <taxon>Roseomonadaceae</taxon>
        <taxon>Roseomonas</taxon>
    </lineage>
</organism>
<proteinExistence type="predicted"/>
<evidence type="ECO:0000313" key="2">
    <source>
        <dbReference type="EMBL" id="MFC0410651.1"/>
    </source>
</evidence>
<gene>
    <name evidence="2" type="ORF">ACFFGY_20570</name>
</gene>
<evidence type="ECO:0008006" key="4">
    <source>
        <dbReference type="Google" id="ProtNLM"/>
    </source>
</evidence>
<accession>A0ABV6JY37</accession>
<dbReference type="Proteomes" id="UP001589865">
    <property type="component" value="Unassembled WGS sequence"/>
</dbReference>
<feature type="compositionally biased region" description="Low complexity" evidence="1">
    <location>
        <begin position="251"/>
        <end position="260"/>
    </location>
</feature>
<dbReference type="InterPro" id="IPR007833">
    <property type="entry name" value="Capsule_polysaccharide_synth"/>
</dbReference>
<reference evidence="2 3" key="1">
    <citation type="submission" date="2024-09" db="EMBL/GenBank/DDBJ databases">
        <authorList>
            <person name="Sun Q."/>
            <person name="Mori K."/>
        </authorList>
    </citation>
    <scope>NUCLEOTIDE SEQUENCE [LARGE SCALE GENOMIC DNA]</scope>
    <source>
        <strain evidence="2 3">TBRC 5777</strain>
    </source>
</reference>
<dbReference type="EMBL" id="JBHLUN010000017">
    <property type="protein sequence ID" value="MFC0410651.1"/>
    <property type="molecule type" value="Genomic_DNA"/>
</dbReference>
<dbReference type="CDD" id="cd16439">
    <property type="entry name" value="beta_Kdo_transferase_KpsC_2"/>
    <property type="match status" value="1"/>
</dbReference>
<keyword evidence="3" id="KW-1185">Reference proteome</keyword>
<protein>
    <recommendedName>
        <fullName evidence="4">Beta-3-deoxy-D-manno-oct-2-ulosonic acid transferase</fullName>
    </recommendedName>
</protein>
<name>A0ABV6JY37_9PROT</name>
<evidence type="ECO:0000256" key="1">
    <source>
        <dbReference type="SAM" id="MobiDB-lite"/>
    </source>
</evidence>
<dbReference type="RefSeq" id="WP_377046407.1">
    <property type="nucleotide sequence ID" value="NZ_JBHLUN010000017.1"/>
</dbReference>